<accession>A0AAV6UQL0</accession>
<feature type="repeat" description="Filamin" evidence="4">
    <location>
        <begin position="2595"/>
        <end position="2688"/>
    </location>
</feature>
<dbReference type="InterPro" id="IPR001715">
    <property type="entry name" value="CH_dom"/>
</dbReference>
<feature type="compositionally biased region" description="Polar residues" evidence="5">
    <location>
        <begin position="671"/>
        <end position="687"/>
    </location>
</feature>
<proteinExistence type="inferred from homology"/>
<dbReference type="PROSITE" id="PS50194">
    <property type="entry name" value="FILAMIN_REPEAT"/>
    <property type="match status" value="24"/>
</dbReference>
<dbReference type="PANTHER" id="PTHR38537">
    <property type="entry name" value="JITTERBUG, ISOFORM N"/>
    <property type="match status" value="1"/>
</dbReference>
<dbReference type="InterPro" id="IPR001589">
    <property type="entry name" value="Actinin_actin-bd_CS"/>
</dbReference>
<dbReference type="SUPFAM" id="SSF47576">
    <property type="entry name" value="Calponin-homology domain, CH-domain"/>
    <property type="match status" value="2"/>
</dbReference>
<dbReference type="SMART" id="SM00557">
    <property type="entry name" value="IG_FLMN"/>
    <property type="match status" value="23"/>
</dbReference>
<evidence type="ECO:0000256" key="2">
    <source>
        <dbReference type="ARBA" id="ARBA00022737"/>
    </source>
</evidence>
<comment type="caution">
    <text evidence="7">The sequence shown here is derived from an EMBL/GenBank/DDBJ whole genome shotgun (WGS) entry which is preliminary data.</text>
</comment>
<reference evidence="7 8" key="1">
    <citation type="journal article" date="2022" name="Nat. Ecol. Evol.">
        <title>A masculinizing supergene underlies an exaggerated male reproductive morph in a spider.</title>
        <authorList>
            <person name="Hendrickx F."/>
            <person name="De Corte Z."/>
            <person name="Sonet G."/>
            <person name="Van Belleghem S.M."/>
            <person name="Kostlbacher S."/>
            <person name="Vangestel C."/>
        </authorList>
    </citation>
    <scope>NUCLEOTIDE SEQUENCE [LARGE SCALE GENOMIC DNA]</scope>
    <source>
        <strain evidence="7">W744_W776</strain>
    </source>
</reference>
<keyword evidence="8" id="KW-1185">Reference proteome</keyword>
<dbReference type="InterPro" id="IPR017868">
    <property type="entry name" value="Filamin/ABP280_repeat-like"/>
</dbReference>
<feature type="repeat" description="Filamin" evidence="4">
    <location>
        <begin position="2396"/>
        <end position="2497"/>
    </location>
</feature>
<evidence type="ECO:0000313" key="7">
    <source>
        <dbReference type="EMBL" id="KAG8186591.1"/>
    </source>
</evidence>
<dbReference type="EMBL" id="JAFNEN010000296">
    <property type="protein sequence ID" value="KAG8186591.1"/>
    <property type="molecule type" value="Genomic_DNA"/>
</dbReference>
<feature type="repeat" description="Filamin" evidence="4">
    <location>
        <begin position="2043"/>
        <end position="2121"/>
    </location>
</feature>
<dbReference type="Proteomes" id="UP000827092">
    <property type="component" value="Unassembled WGS sequence"/>
</dbReference>
<dbReference type="FunFam" id="1.10.418.10:FF:000068">
    <property type="entry name" value="Putative Filamin-A"/>
    <property type="match status" value="1"/>
</dbReference>
<feature type="repeat" description="Filamin" evidence="4">
    <location>
        <begin position="1573"/>
        <end position="1667"/>
    </location>
</feature>
<feature type="repeat" description="Filamin" evidence="4">
    <location>
        <begin position="1859"/>
        <end position="1937"/>
    </location>
</feature>
<dbReference type="InterPro" id="IPR014756">
    <property type="entry name" value="Ig_E-set"/>
</dbReference>
<dbReference type="FunFam" id="1.10.418.10:FF:000006">
    <property type="entry name" value="Filamin-B isoform A"/>
    <property type="match status" value="1"/>
</dbReference>
<dbReference type="InterPro" id="IPR044801">
    <property type="entry name" value="Filamin"/>
</dbReference>
<dbReference type="GO" id="GO:0051015">
    <property type="term" value="F:actin filament binding"/>
    <property type="evidence" value="ECO:0007669"/>
    <property type="project" value="InterPro"/>
</dbReference>
<dbReference type="FunFam" id="1.10.418.10:FF:000078">
    <property type="entry name" value="Putative Filamin-A"/>
    <property type="match status" value="1"/>
</dbReference>
<dbReference type="Gene3D" id="2.60.40.10">
    <property type="entry name" value="Immunoglobulins"/>
    <property type="match status" value="24"/>
</dbReference>
<feature type="repeat" description="Filamin" evidence="4">
    <location>
        <begin position="538"/>
        <end position="629"/>
    </location>
</feature>
<feature type="repeat" description="Filamin" evidence="4">
    <location>
        <begin position="2689"/>
        <end position="2785"/>
    </location>
</feature>
<feature type="repeat" description="Filamin" evidence="4">
    <location>
        <begin position="1754"/>
        <end position="1848"/>
    </location>
</feature>
<feature type="region of interest" description="Disordered" evidence="5">
    <location>
        <begin position="2434"/>
        <end position="2455"/>
    </location>
</feature>
<name>A0AAV6UQL0_9ARAC</name>
<feature type="domain" description="Calponin-homology (CH)" evidence="6">
    <location>
        <begin position="40"/>
        <end position="144"/>
    </location>
</feature>
<feature type="repeat" description="Filamin" evidence="4">
    <location>
        <begin position="2213"/>
        <end position="2308"/>
    </location>
</feature>
<feature type="repeat" description="Filamin" evidence="4">
    <location>
        <begin position="854"/>
        <end position="948"/>
    </location>
</feature>
<feature type="repeat" description="Filamin" evidence="4">
    <location>
        <begin position="461"/>
        <end position="540"/>
    </location>
</feature>
<comment type="similarity">
    <text evidence="1">Belongs to the filamin family.</text>
</comment>
<dbReference type="Pfam" id="PF00630">
    <property type="entry name" value="Filamin"/>
    <property type="match status" value="23"/>
</dbReference>
<gene>
    <name evidence="7" type="ORF">JTE90_019913</name>
</gene>
<dbReference type="FunFam" id="2.60.40.10:FF:001145">
    <property type="entry name" value="Jitterbug, isoform I"/>
    <property type="match status" value="1"/>
</dbReference>
<dbReference type="Pfam" id="PF00307">
    <property type="entry name" value="CH"/>
    <property type="match status" value="3"/>
</dbReference>
<feature type="repeat" description="Filamin" evidence="4">
    <location>
        <begin position="362"/>
        <end position="450"/>
    </location>
</feature>
<feature type="domain" description="Calponin-homology (CH)" evidence="6">
    <location>
        <begin position="150"/>
        <end position="253"/>
    </location>
</feature>
<feature type="repeat" description="Filamin" evidence="4">
    <location>
        <begin position="959"/>
        <end position="1035"/>
    </location>
</feature>
<evidence type="ECO:0000259" key="6">
    <source>
        <dbReference type="PROSITE" id="PS50021"/>
    </source>
</evidence>
<feature type="repeat" description="Filamin" evidence="4">
    <location>
        <begin position="1681"/>
        <end position="1756"/>
    </location>
</feature>
<protein>
    <recommendedName>
        <fullName evidence="6">Calponin-homology (CH) domain-containing protein</fullName>
    </recommendedName>
</protein>
<dbReference type="InterPro" id="IPR001298">
    <property type="entry name" value="Filamin/ABP280_rpt"/>
</dbReference>
<feature type="repeat" description="Filamin" evidence="4">
    <location>
        <begin position="1297"/>
        <end position="1396"/>
    </location>
</feature>
<dbReference type="SUPFAM" id="SSF81296">
    <property type="entry name" value="E set domains"/>
    <property type="match status" value="24"/>
</dbReference>
<feature type="repeat" description="Filamin" evidence="4">
    <location>
        <begin position="1499"/>
        <end position="1575"/>
    </location>
</feature>
<organism evidence="7 8">
    <name type="scientific">Oedothorax gibbosus</name>
    <dbReference type="NCBI Taxonomy" id="931172"/>
    <lineage>
        <taxon>Eukaryota</taxon>
        <taxon>Metazoa</taxon>
        <taxon>Ecdysozoa</taxon>
        <taxon>Arthropoda</taxon>
        <taxon>Chelicerata</taxon>
        <taxon>Arachnida</taxon>
        <taxon>Araneae</taxon>
        <taxon>Araneomorphae</taxon>
        <taxon>Entelegynae</taxon>
        <taxon>Araneoidea</taxon>
        <taxon>Linyphiidae</taxon>
        <taxon>Erigoninae</taxon>
        <taxon>Oedothorax</taxon>
    </lineage>
</organism>
<evidence type="ECO:0000256" key="3">
    <source>
        <dbReference type="ARBA" id="ARBA00023203"/>
    </source>
</evidence>
<evidence type="ECO:0000256" key="5">
    <source>
        <dbReference type="SAM" id="MobiDB-lite"/>
    </source>
</evidence>
<evidence type="ECO:0000256" key="4">
    <source>
        <dbReference type="PROSITE-ProRule" id="PRU00087"/>
    </source>
</evidence>
<dbReference type="PROSITE" id="PS00019">
    <property type="entry name" value="ACTININ_1"/>
    <property type="match status" value="1"/>
</dbReference>
<feature type="repeat" description="Filamin" evidence="4">
    <location>
        <begin position="1034"/>
        <end position="1128"/>
    </location>
</feature>
<dbReference type="PANTHER" id="PTHR38537:SF13">
    <property type="entry name" value="JITTERBUG, ISOFORM N"/>
    <property type="match status" value="1"/>
</dbReference>
<keyword evidence="3" id="KW-0009">Actin-binding</keyword>
<evidence type="ECO:0000256" key="1">
    <source>
        <dbReference type="ARBA" id="ARBA00009238"/>
    </source>
</evidence>
<dbReference type="GO" id="GO:0030036">
    <property type="term" value="P:actin cytoskeleton organization"/>
    <property type="evidence" value="ECO:0007669"/>
    <property type="project" value="InterPro"/>
</dbReference>
<dbReference type="InterPro" id="IPR013783">
    <property type="entry name" value="Ig-like_fold"/>
</dbReference>
<dbReference type="CDD" id="cd21185">
    <property type="entry name" value="CH_jitterbug-like_rpt3"/>
    <property type="match status" value="1"/>
</dbReference>
<feature type="region of interest" description="Disordered" evidence="5">
    <location>
        <begin position="668"/>
        <end position="688"/>
    </location>
</feature>
<feature type="repeat" description="Filamin" evidence="4">
    <location>
        <begin position="1141"/>
        <end position="1216"/>
    </location>
</feature>
<dbReference type="PROSITE" id="PS50021">
    <property type="entry name" value="CH"/>
    <property type="match status" value="2"/>
</dbReference>
<feature type="repeat" description="Filamin" evidence="4">
    <location>
        <begin position="1233"/>
        <end position="1295"/>
    </location>
</feature>
<evidence type="ECO:0000313" key="8">
    <source>
        <dbReference type="Proteomes" id="UP000827092"/>
    </source>
</evidence>
<keyword evidence="2" id="KW-0677">Repeat</keyword>
<feature type="repeat" description="Filamin" evidence="4">
    <location>
        <begin position="1395"/>
        <end position="1488"/>
    </location>
</feature>
<feature type="repeat" description="Filamin" evidence="4">
    <location>
        <begin position="2501"/>
        <end position="2594"/>
    </location>
</feature>
<dbReference type="InterPro" id="IPR036872">
    <property type="entry name" value="CH_dom_sf"/>
</dbReference>
<feature type="repeat" description="Filamin" evidence="4">
    <location>
        <begin position="1939"/>
        <end position="2032"/>
    </location>
</feature>
<dbReference type="CDD" id="cd21229">
    <property type="entry name" value="CH_jitterbug-like_rpt2"/>
    <property type="match status" value="1"/>
</dbReference>
<sequence>MDPEELSELGLSQVGLKARSPEGHAARAMYIKGDEYIWVEIQEKTFKNWVNEQIRPLGMSITNLQTDFNDGLKLIALIEVLQKRKLKKIRKPLNQHQCLENVQTALQAMASDNIKLVNIGNTDIVEGNLKLILGLIWSLILRYQIGRTNFPPKKLMLSWLQAALPNLHIANFTSDWNSGIALSALLDYCRPGLIPHWKSLSIKNSIENCRTAMHLARDEFNIPMILTPEDLASHNLDELSGMTYLSYFMKDDSPGYKATLGWVQKQLPQFNIRNFTTDWNDGLALCALVKAYGAHVPDYTELRKDRSFWEQNIQHGIIGGESLGIRPLLKPKELSDPEVEHLGVMAYIARFQWVKPIKRLQDKISISGINLNNVHIDKPAKFRINFLDNIVDEKKIRVEVRHENKKLDCQLSFSKTGGSGSFTPTNIGMHELLAFYEDALVTGCPLHIKVHPDISKILYSGIDPCALGLVVEVLINSNGVENGNMVFEAQAPSGKLKKCSVIENEGVYTATFTTDEIGEWKILVTYDGRHIHGSPFSCYVYDPTKVKLQGLGTAVKGKDKTFMIDASASGWGELKLELLYNSISIPVSIDEQGNGIYMVTFQPLDCGKYQLNVAFNSINIKGSPFTFKVVESEKDLKGSEYDNHVEDRLRKDKFVSSKEIHRSHLPFEGHNISQSKSGENGLYTKNNEVSKHTFGNGFTSRDSHQSLNKKTLGNISSQENLSFHQRAELVNSKLMAHKENVKTSKAPAPPTPKKPISHESSFNMKLKEEERLNITKQQTKIFQENTFDQIISNRNSTQFSGLQKVLSDSTDSVGAKPKVHLKKGKDTKEFDSSVNNTKHEINDYGYMLSSKHKKEAIDISQVVTEGEGLKLVPVKQPTTFSLQAPWLKQDDIQVTVTAPSGREIPFRLEFVNHGRYQVEYITPEVGEHSIEINVAGKRLIGSPFQCFAYDVSQIKVGKIPNGTVGKPVEFEINGAEAGSGNLEILVNGGRVTSNVKSLGNHCFLDSFIPHTSTTHTIEMKFNGHHVPGSPWKCEVSETSKPLSVKGEALKSFSTRQPASFEIAAFGYSKENVKVNVYGPTKTPIQPKIFDYNNGVFRVEFNAFEVGNYTIETLVDGHHLPGSPFATKAYSSAQIHVLDAPKTCTVGHTCQFQVDASQAGEGQLEISVNDGKVPNDMQVLGNGRCLVSFEPQSSGPHKIDIRFNGENVPGCPLVIEATEYPFLVEVSSQDLVPVNKVAHFNINVKGSREADLKVSVTSPNGGKIPVKIFPDAKSGFIGEFLPKDVGHHLLSVEYGGRKDASTPYTIKVYDALQVKLGRINDGFLGKTYQFTVDASNAGEGNLEITVSGHGRNIPTHVDPLGNAKFAISFVPSDLADHFISIAFNKEVVPGSPFKVKMSDPQSKVSVTTTNQFSAVNKAVNFSLHGLSKDNQNHSIEIEGPDGNVIPYKLKELADNSFKLEFIPQKTGEYRTHVLINNDPVADSPFITKVYDIKQIKVKEIPKGIIGKPVTFIVEKLNAGPGNLEVVVNKGQVPTVPQAQSPTQYAISFTPQDSKRHIIDIRFNGEAVPGSPFECYIVDSAPIKVKGDGIEKVPVNCPASFIIDTGGIDVGEVHCTVIGPNQLPLKCFLHGNYHSGYRVEYTPVDVGDHAVDVRVDGQAVASSPYLVKVYNSQQVKVTDVGPGVVGKPVYFNIDASQAGAGNLEIIVSVGGRNVPNYVQSEGNARFRVNFKPTEAQPHILSVKFNGEPVPGSPCSVKITDSSQSVVTGSSLRMTSIAQGAHFTVDTRSFENGVCKVVVTGPSTKNVPVIVKKTSSTTFDVSFNPQEMGPHQVLVTLDDQPLPGSPFTCNVYDVSKVKVSKLVPGIVGKPCTFQVDASQAGEGTLELVVTTRKSSVRAEVSMRSRGLYDVTFVPQDKISHYVNITFNAEDVPGSPFKIEVSAPSRGQNSVMANGEGLKQGLVGSINAFDIETNGVEGNIEVNVTGPNGCSVPASVHNIKHDSYRVEYQTHEIGTYKIEVLHQGSMISSKPFLVEVCDPSRVKVIDVEDGIIGRDQIFKVDASRAGRGNLNLSITASGREVKYNLREITSGVYEVAYIPHSDHPHKIDVFYNGHQAPGCPQIVEIRDPSHSIIAHGSGLKSSQCGKTASFFIETGGFGEAKDFDILVISPLDSPLPVKCFQQKDGSLLAEWPAQQAGNHKIEVLYSGKAIAGSPFSCQVFDASKVALQKIKTTNFAVGEDISFTLNRRDAGYAELDVTVTSPLGRHLPIEVKGTSDGEGELIEFTPTVPGKYKIAITYGGIEVPGSPVTFIAQDSGVPKIEGLGLLVAQVECPATFKILAQGLWGHPQVTVDGPETEAEVMIEEEEEGVYNVCYVPLEIGLFDVKVMWNNKEVPGSPYHPRVVNTSKMRVIGGLENIVDEQNHIPLIVGEEKRIPFDVSDAGPGKPKAEVRSPSGIIPSKFDQTGNHRYHLLFVPKEKGEHQIYVYFADLPLPASPFLAYSEELGPAPDHTRVVLRGHGLTGAKVGEEAEFVIDGSEAGPGSPEVTLGGVKADISVQIVPLGNNVYKVQYTPTVPGAYLLNVMWSERQVKGCPLKVNVSASYDAQKVACSGEGLRGGTVGKEIKSFIDTRKAGPGELTAHCMGPHKVAYCELYDHRDGTFTLYLKPQEGGRHVLTIKYGGEHVPGSPFTIRIAGAPDASKVRVYGPGIEPGVLAIYQSRFICDTRGAGAGQLTVRIRGPKGAFRVEMQRESQKDRTILCKYDPTEPGDYRLEVKWSGEHVPGSPFMVMIFDTQEELNHYIQGQYQSQSGGHPPLPPADYFGGSLTYSTGFGQMSWRGSTAEL</sequence>
<dbReference type="PROSITE" id="PS00020">
    <property type="entry name" value="ACTININ_2"/>
    <property type="match status" value="1"/>
</dbReference>
<dbReference type="Gene3D" id="1.10.418.10">
    <property type="entry name" value="Calponin-like domain"/>
    <property type="match status" value="3"/>
</dbReference>
<dbReference type="SMART" id="SM00033">
    <property type="entry name" value="CH"/>
    <property type="match status" value="3"/>
</dbReference>
<feature type="repeat" description="Filamin" evidence="4">
    <location>
        <begin position="2306"/>
        <end position="2398"/>
    </location>
</feature>
<feature type="repeat" description="Filamin" evidence="4">
    <location>
        <begin position="2128"/>
        <end position="2215"/>
    </location>
</feature>
<dbReference type="CDD" id="cd21227">
    <property type="entry name" value="CH_jitterbug-like_rpt1"/>
    <property type="match status" value="1"/>
</dbReference>